<organism evidence="8 9">
    <name type="scientific">Pendulispora rubella</name>
    <dbReference type="NCBI Taxonomy" id="2741070"/>
    <lineage>
        <taxon>Bacteria</taxon>
        <taxon>Pseudomonadati</taxon>
        <taxon>Myxococcota</taxon>
        <taxon>Myxococcia</taxon>
        <taxon>Myxococcales</taxon>
        <taxon>Sorangiineae</taxon>
        <taxon>Pendulisporaceae</taxon>
        <taxon>Pendulispora</taxon>
    </lineage>
</organism>
<dbReference type="Proteomes" id="UP001374803">
    <property type="component" value="Chromosome"/>
</dbReference>
<dbReference type="SUPFAM" id="SSF88659">
    <property type="entry name" value="Sigma3 and sigma4 domains of RNA polymerase sigma factors"/>
    <property type="match status" value="1"/>
</dbReference>
<keyword evidence="2" id="KW-0805">Transcription regulation</keyword>
<keyword evidence="9" id="KW-1185">Reference proteome</keyword>
<proteinExistence type="inferred from homology"/>
<dbReference type="PANTHER" id="PTHR43133">
    <property type="entry name" value="RNA POLYMERASE ECF-TYPE SIGMA FACTO"/>
    <property type="match status" value="1"/>
</dbReference>
<accession>A0ABZ2L1F2</accession>
<dbReference type="PANTHER" id="PTHR43133:SF8">
    <property type="entry name" value="RNA POLYMERASE SIGMA FACTOR HI_1459-RELATED"/>
    <property type="match status" value="1"/>
</dbReference>
<evidence type="ECO:0000256" key="1">
    <source>
        <dbReference type="ARBA" id="ARBA00010641"/>
    </source>
</evidence>
<dbReference type="RefSeq" id="WP_394833785.1">
    <property type="nucleotide sequence ID" value="NZ_CP089929.1"/>
</dbReference>
<comment type="similarity">
    <text evidence="1">Belongs to the sigma-70 factor family. ECF subfamily.</text>
</comment>
<dbReference type="InterPro" id="IPR013324">
    <property type="entry name" value="RNA_pol_sigma_r3/r4-like"/>
</dbReference>
<dbReference type="InterPro" id="IPR039425">
    <property type="entry name" value="RNA_pol_sigma-70-like"/>
</dbReference>
<dbReference type="Gene3D" id="1.10.1740.10">
    <property type="match status" value="1"/>
</dbReference>
<sequence length="175" mass="20266">MSRSVAPSFRSLYDNEVHFIHRNLRRLGVREEDVEDRAQEVFVIAHRRFTEFVDHGYGARAWLFQIALRVAADARRHRRRHPEDADGGEAMALLTVHAEQTGAISRRERLARLDVALSTIPLDRRAVLVLYEIEEQPVSEIARTFEISESLVYNRLRTARGELERALKRSEPPRG</sequence>
<evidence type="ECO:0000256" key="5">
    <source>
        <dbReference type="ARBA" id="ARBA00023163"/>
    </source>
</evidence>
<dbReference type="EMBL" id="CP089983">
    <property type="protein sequence ID" value="WXB04150.1"/>
    <property type="molecule type" value="Genomic_DNA"/>
</dbReference>
<dbReference type="InterPro" id="IPR013325">
    <property type="entry name" value="RNA_pol_sigma_r2"/>
</dbReference>
<dbReference type="InterPro" id="IPR007627">
    <property type="entry name" value="RNA_pol_sigma70_r2"/>
</dbReference>
<gene>
    <name evidence="8" type="ORF">LVJ94_45495</name>
</gene>
<protein>
    <submittedName>
        <fullName evidence="8">RNA polymerase sigma factor</fullName>
    </submittedName>
</protein>
<dbReference type="Pfam" id="PF08281">
    <property type="entry name" value="Sigma70_r4_2"/>
    <property type="match status" value="1"/>
</dbReference>
<dbReference type="InterPro" id="IPR014284">
    <property type="entry name" value="RNA_pol_sigma-70_dom"/>
</dbReference>
<evidence type="ECO:0000313" key="9">
    <source>
        <dbReference type="Proteomes" id="UP001374803"/>
    </source>
</evidence>
<evidence type="ECO:0000259" key="7">
    <source>
        <dbReference type="Pfam" id="PF08281"/>
    </source>
</evidence>
<evidence type="ECO:0000259" key="6">
    <source>
        <dbReference type="Pfam" id="PF04542"/>
    </source>
</evidence>
<keyword evidence="4" id="KW-0238">DNA-binding</keyword>
<evidence type="ECO:0000313" key="8">
    <source>
        <dbReference type="EMBL" id="WXB04150.1"/>
    </source>
</evidence>
<evidence type="ECO:0000256" key="2">
    <source>
        <dbReference type="ARBA" id="ARBA00023015"/>
    </source>
</evidence>
<dbReference type="Pfam" id="PF04542">
    <property type="entry name" value="Sigma70_r2"/>
    <property type="match status" value="1"/>
</dbReference>
<name>A0ABZ2L1F2_9BACT</name>
<keyword evidence="5" id="KW-0804">Transcription</keyword>
<evidence type="ECO:0000256" key="4">
    <source>
        <dbReference type="ARBA" id="ARBA00023125"/>
    </source>
</evidence>
<reference evidence="8" key="1">
    <citation type="submission" date="2021-12" db="EMBL/GenBank/DDBJ databases">
        <title>Discovery of the Pendulisporaceae a myxobacterial family with distinct sporulation behavior and unique specialized metabolism.</title>
        <authorList>
            <person name="Garcia R."/>
            <person name="Popoff A."/>
            <person name="Bader C.D."/>
            <person name="Loehr J."/>
            <person name="Walesch S."/>
            <person name="Walt C."/>
            <person name="Boldt J."/>
            <person name="Bunk B."/>
            <person name="Haeckl F.J.F.P.J."/>
            <person name="Gunesch A.P."/>
            <person name="Birkelbach J."/>
            <person name="Nuebel U."/>
            <person name="Pietschmann T."/>
            <person name="Bach T."/>
            <person name="Mueller R."/>
        </authorList>
    </citation>
    <scope>NUCLEOTIDE SEQUENCE</scope>
    <source>
        <strain evidence="8">MSr11367</strain>
    </source>
</reference>
<keyword evidence="3" id="KW-0731">Sigma factor</keyword>
<dbReference type="InterPro" id="IPR013249">
    <property type="entry name" value="RNA_pol_sigma70_r4_t2"/>
</dbReference>
<dbReference type="SUPFAM" id="SSF88946">
    <property type="entry name" value="Sigma2 domain of RNA polymerase sigma factors"/>
    <property type="match status" value="1"/>
</dbReference>
<dbReference type="Gene3D" id="1.10.10.10">
    <property type="entry name" value="Winged helix-like DNA-binding domain superfamily/Winged helix DNA-binding domain"/>
    <property type="match status" value="1"/>
</dbReference>
<evidence type="ECO:0000256" key="3">
    <source>
        <dbReference type="ARBA" id="ARBA00023082"/>
    </source>
</evidence>
<feature type="domain" description="RNA polymerase sigma-70 region 2" evidence="6">
    <location>
        <begin position="12"/>
        <end position="80"/>
    </location>
</feature>
<dbReference type="InterPro" id="IPR036388">
    <property type="entry name" value="WH-like_DNA-bd_sf"/>
</dbReference>
<feature type="domain" description="RNA polymerase sigma factor 70 region 4 type 2" evidence="7">
    <location>
        <begin position="112"/>
        <end position="161"/>
    </location>
</feature>
<dbReference type="NCBIfam" id="TIGR02937">
    <property type="entry name" value="sigma70-ECF"/>
    <property type="match status" value="1"/>
</dbReference>